<dbReference type="AlphaFoldDB" id="A0A4Y9JA95"/>
<gene>
    <name evidence="1" type="ORF">E4T82_10690</name>
</gene>
<evidence type="ECO:0000313" key="1">
    <source>
        <dbReference type="EMBL" id="TFU96834.1"/>
    </source>
</evidence>
<accession>A0A4Y9JA95</accession>
<dbReference type="Proteomes" id="UP000297253">
    <property type="component" value="Unassembled WGS sequence"/>
</dbReference>
<dbReference type="Gene3D" id="2.160.10.10">
    <property type="entry name" value="Hexapeptide repeat proteins"/>
    <property type="match status" value="1"/>
</dbReference>
<name>A0A4Y9JA95_9STRE</name>
<protein>
    <submittedName>
        <fullName evidence="1">Uncharacterized protein</fullName>
    </submittedName>
</protein>
<reference evidence="1 2" key="1">
    <citation type="submission" date="2019-03" db="EMBL/GenBank/DDBJ databases">
        <title>Diversity of the mouse oral microbiome.</title>
        <authorList>
            <person name="Joseph S."/>
            <person name="Aduse-Opoku J."/>
            <person name="Curtis M."/>
            <person name="Wade W."/>
            <person name="Hashim A."/>
        </authorList>
    </citation>
    <scope>NUCLEOTIDE SEQUENCE [LARGE SCALE GENOMIC DNA]</scope>
    <source>
        <strain evidence="1 2">WM131</strain>
    </source>
</reference>
<dbReference type="RefSeq" id="WP_135182779.1">
    <property type="nucleotide sequence ID" value="NZ_JADGKZ010000022.1"/>
</dbReference>
<sequence>MHGQVNQEIDGNQRSQLMKNWLGSTDEWLYVETPVMLEEGSHVHVGEDFFANFGWTVLDTCPVQSFRFLLVLAPIVWQTVEGWK</sequence>
<dbReference type="OrthoDB" id="9812571at2"/>
<organism evidence="1 2">
    <name type="scientific">Streptococcus cuniculi</name>
    <dbReference type="NCBI Taxonomy" id="1432788"/>
    <lineage>
        <taxon>Bacteria</taxon>
        <taxon>Bacillati</taxon>
        <taxon>Bacillota</taxon>
        <taxon>Bacilli</taxon>
        <taxon>Lactobacillales</taxon>
        <taxon>Streptococcaceae</taxon>
        <taxon>Streptococcus</taxon>
    </lineage>
</organism>
<comment type="caution">
    <text evidence="1">The sequence shown here is derived from an EMBL/GenBank/DDBJ whole genome shotgun (WGS) entry which is preliminary data.</text>
</comment>
<proteinExistence type="predicted"/>
<evidence type="ECO:0000313" key="2">
    <source>
        <dbReference type="Proteomes" id="UP000297253"/>
    </source>
</evidence>
<dbReference type="EMBL" id="SPPD01000022">
    <property type="protein sequence ID" value="TFU96834.1"/>
    <property type="molecule type" value="Genomic_DNA"/>
</dbReference>